<keyword evidence="5" id="KW-1185">Reference proteome</keyword>
<dbReference type="InterPro" id="IPR004370">
    <property type="entry name" value="4-OT-like_dom"/>
</dbReference>
<dbReference type="InterPro" id="IPR014347">
    <property type="entry name" value="Tautomerase/MIF_sf"/>
</dbReference>
<dbReference type="PANTHER" id="PTHR35530:SF2">
    <property type="entry name" value="BSL4019 PROTEIN"/>
    <property type="match status" value="1"/>
</dbReference>
<keyword evidence="2" id="KW-0413">Isomerase</keyword>
<comment type="similarity">
    <text evidence="1">Belongs to the 4-oxalocrotonate tautomerase family.</text>
</comment>
<dbReference type="OrthoDB" id="8098375at2"/>
<dbReference type="RefSeq" id="WP_105239233.1">
    <property type="nucleotide sequence ID" value="NZ_CP023270.1"/>
</dbReference>
<protein>
    <submittedName>
        <fullName evidence="4">4-oxalocrotonate tautomerase</fullName>
    </submittedName>
</protein>
<reference evidence="4 5" key="1">
    <citation type="submission" date="2017-09" db="EMBL/GenBank/DDBJ databases">
        <title>Genomic, metabolic, and phenotypic characteristics of bacterial isolates from the natural microbiome of the model nematode Caenorhabditis elegans.</title>
        <authorList>
            <person name="Zimmermann J."/>
            <person name="Obeng N."/>
            <person name="Yang W."/>
            <person name="Obeng O."/>
            <person name="Kissoyan K."/>
            <person name="Pees B."/>
            <person name="Dirksen P."/>
            <person name="Hoppner M."/>
            <person name="Franke A."/>
            <person name="Rosenstiel P."/>
            <person name="Leippe M."/>
            <person name="Dierking K."/>
            <person name="Kaleta C."/>
            <person name="Schulenburg H."/>
        </authorList>
    </citation>
    <scope>NUCLEOTIDE SEQUENCE [LARGE SCALE GENOMIC DNA]</scope>
    <source>
        <strain evidence="4 5">MYb73</strain>
    </source>
</reference>
<dbReference type="SUPFAM" id="SSF55331">
    <property type="entry name" value="Tautomerase/MIF"/>
    <property type="match status" value="2"/>
</dbReference>
<proteinExistence type="inferred from homology"/>
<dbReference type="GO" id="GO:0016853">
    <property type="term" value="F:isomerase activity"/>
    <property type="evidence" value="ECO:0007669"/>
    <property type="project" value="UniProtKB-KW"/>
</dbReference>
<evidence type="ECO:0000256" key="2">
    <source>
        <dbReference type="ARBA" id="ARBA00023235"/>
    </source>
</evidence>
<accession>A0A2S0I8W6</accession>
<dbReference type="EMBL" id="CP023270">
    <property type="protein sequence ID" value="AVJ28443.1"/>
    <property type="molecule type" value="Genomic_DNA"/>
</dbReference>
<evidence type="ECO:0000313" key="5">
    <source>
        <dbReference type="Proteomes" id="UP000239477"/>
    </source>
</evidence>
<dbReference type="AlphaFoldDB" id="A0A2S0I8W6"/>
<feature type="domain" description="4-oxalocrotonate tautomerase-like" evidence="3">
    <location>
        <begin position="76"/>
        <end position="135"/>
    </location>
</feature>
<evidence type="ECO:0000256" key="1">
    <source>
        <dbReference type="ARBA" id="ARBA00006723"/>
    </source>
</evidence>
<sequence>MPVIQLYYAKGMLDPACKNEMGKRLTEVLLTMEGGARTPGGLAFASVLFTEVPAEDWWVGGNIDDTPVSSHGRLLARVSIPEGYMSQQHKSEVHASVHAAMMESLGATREDGSGALVIIEEVSEGNWGAGGHTISLAAIANTVGLAKDGERFKWVEAYFQAKARQYAASHYPPGTGGLLPALSAAPATQGE</sequence>
<dbReference type="Gene3D" id="3.30.429.10">
    <property type="entry name" value="Macrophage Migration Inhibitory Factor"/>
    <property type="match status" value="2"/>
</dbReference>
<organism evidence="4 5">
    <name type="scientific">Achromobacter spanius</name>
    <dbReference type="NCBI Taxonomy" id="217203"/>
    <lineage>
        <taxon>Bacteria</taxon>
        <taxon>Pseudomonadati</taxon>
        <taxon>Pseudomonadota</taxon>
        <taxon>Betaproteobacteria</taxon>
        <taxon>Burkholderiales</taxon>
        <taxon>Alcaligenaceae</taxon>
        <taxon>Achromobacter</taxon>
    </lineage>
</organism>
<evidence type="ECO:0000259" key="3">
    <source>
        <dbReference type="Pfam" id="PF01361"/>
    </source>
</evidence>
<dbReference type="Proteomes" id="UP000239477">
    <property type="component" value="Chromosome"/>
</dbReference>
<name>A0A2S0I8W6_9BURK</name>
<gene>
    <name evidence="4" type="ORF">CLM73_15730</name>
</gene>
<dbReference type="PANTHER" id="PTHR35530">
    <property type="entry name" value="TAUTOMERASE-RELATED"/>
    <property type="match status" value="1"/>
</dbReference>
<dbReference type="Pfam" id="PF01361">
    <property type="entry name" value="Tautomerase"/>
    <property type="match status" value="1"/>
</dbReference>
<evidence type="ECO:0000313" key="4">
    <source>
        <dbReference type="EMBL" id="AVJ28443.1"/>
    </source>
</evidence>